<dbReference type="GO" id="GO:0016757">
    <property type="term" value="F:glycosyltransferase activity"/>
    <property type="evidence" value="ECO:0007669"/>
    <property type="project" value="UniProtKB-KW"/>
</dbReference>
<dbReference type="Gene3D" id="3.90.550.10">
    <property type="entry name" value="Spore Coat Polysaccharide Biosynthesis Protein SpsA, Chain A"/>
    <property type="match status" value="1"/>
</dbReference>
<evidence type="ECO:0000256" key="5">
    <source>
        <dbReference type="ARBA" id="ARBA00022968"/>
    </source>
</evidence>
<keyword evidence="3" id="KW-0808">Transferase</keyword>
<keyword evidence="2" id="KW-0328">Glycosyltransferase</keyword>
<feature type="domain" description="Fringe-like glycosyltransferase" evidence="8">
    <location>
        <begin position="479"/>
        <end position="624"/>
    </location>
</feature>
<comment type="subcellular location">
    <subcellularLocation>
        <location evidence="1">Membrane</location>
        <topology evidence="1">Single-pass type II membrane protein</topology>
    </subcellularLocation>
</comment>
<keyword evidence="6" id="KW-1133">Transmembrane helix</keyword>
<reference evidence="9" key="1">
    <citation type="submission" date="2021-02" db="EMBL/GenBank/DDBJ databases">
        <authorList>
            <person name="Nowell W R."/>
        </authorList>
    </citation>
    <scope>NUCLEOTIDE SEQUENCE</scope>
</reference>
<comment type="caution">
    <text evidence="9">The sequence shown here is derived from an EMBL/GenBank/DDBJ whole genome shotgun (WGS) entry which is preliminary data.</text>
</comment>
<dbReference type="InterPro" id="IPR029044">
    <property type="entry name" value="Nucleotide-diphossugar_trans"/>
</dbReference>
<keyword evidence="7" id="KW-0472">Membrane</keyword>
<evidence type="ECO:0000256" key="3">
    <source>
        <dbReference type="ARBA" id="ARBA00022679"/>
    </source>
</evidence>
<evidence type="ECO:0000313" key="9">
    <source>
        <dbReference type="EMBL" id="CAF1357653.1"/>
    </source>
</evidence>
<dbReference type="SUPFAM" id="SSF53448">
    <property type="entry name" value="Nucleotide-diphospho-sugar transferases"/>
    <property type="match status" value="1"/>
</dbReference>
<evidence type="ECO:0000256" key="4">
    <source>
        <dbReference type="ARBA" id="ARBA00022692"/>
    </source>
</evidence>
<dbReference type="InterPro" id="IPR003378">
    <property type="entry name" value="Fringe-like_glycosylTrfase"/>
</dbReference>
<organism evidence="9 10">
    <name type="scientific">Rotaria sordida</name>
    <dbReference type="NCBI Taxonomy" id="392033"/>
    <lineage>
        <taxon>Eukaryota</taxon>
        <taxon>Metazoa</taxon>
        <taxon>Spiralia</taxon>
        <taxon>Gnathifera</taxon>
        <taxon>Rotifera</taxon>
        <taxon>Eurotatoria</taxon>
        <taxon>Bdelloidea</taxon>
        <taxon>Philodinida</taxon>
        <taxon>Philodinidae</taxon>
        <taxon>Rotaria</taxon>
    </lineage>
</organism>
<proteinExistence type="predicted"/>
<evidence type="ECO:0000256" key="1">
    <source>
        <dbReference type="ARBA" id="ARBA00004606"/>
    </source>
</evidence>
<keyword evidence="4" id="KW-0812">Transmembrane</keyword>
<sequence length="1000" mass="116435">MLNAKQNSTNVPNKSMSGNARYNYGHYINIGFSDFEFVQSKKREIELEQKYGLSAVLLHWQRSASVVKAVNYLLESNLFKEIIIWNNNPNINLGKTIFEKNNHSLDSIRIINSKENLKDEAKYRACAQAKTIACFYSDDDWDTSFPLKSLIADFRTDPYVLHSVTDPYTFYTNLMWTYFDNEINLHTGFSWIGCGSIFLREYAQRHLQYLQIYLKDHRNLIYLSDVFFSIWLNDIPSQFNMNIRHLPASSTDASFSSILKFLQYQHESSILAIRILEDNLRQNQSNDTNHIGFSRRKNRHFSYCVKSSNPKDEFIFYTNILPIDTERIPFNISKDFEQGTRHNLPTESKLSFFLSHTTLKAVDDDLKTCRRSGRNVRHGEFFAIDFLYIQTNLSFSLTIGHTWELQKNVDMNLSFDGLWWITYRALKGITIKSQNSTSNEQLHVIVFNSTQFNAGFHSFRFIAFNAKLIYRQQQAIDPSKRHKWYVLVGCDTYINVPHLLKQLEPYNFTQPYFIGGSVGEQMCYHKNGTAYKSLFVGGNTAHVFSAALVEALCPHLSVYVESIWPQPNHTSAALSDVALSCLIFSLGFKMTILPGFFRRSPNGIIKEFGRKEALKVQEPSSWHYIHPAQMIDLDEFYAYHPINDIKHQLSSFNVQFIDKSLSGHCHLTKTCAKDLKILNSKNGMNPSLEDQKRFYEVYKNDFEMNHVNAFICFHPASMCEVFMPFNRTLIVIASTRYELGRFSKEEWRNWNKNLQIIASNSRNVIAGNNLYDAEYIRYFTGVKAIVLPSLCAYTNASYKQVIGKPFIIASIHEKNFHSKFMSMLTDSFKHLKIAVAVAHLRDVYKSHYKYSQLAEHPGIIYVPYQVSVMSLFEQYRMNIPLFFPSLDLLTEWHHTYGVVNERTWDSVSGKKKNASIVSGVLDPNIPDPNNEFDLHAIRYWLKFSDFYQWPHIIYFNSTDELVIKLTTTNLTQVSLNMKVYNANLKQYLFEQWRQILQRIE</sequence>
<evidence type="ECO:0000313" key="10">
    <source>
        <dbReference type="Proteomes" id="UP000663882"/>
    </source>
</evidence>
<dbReference type="EMBL" id="CAJNOO010003861">
    <property type="protein sequence ID" value="CAF1357653.1"/>
    <property type="molecule type" value="Genomic_DNA"/>
</dbReference>
<name>A0A815HWN3_9BILA</name>
<evidence type="ECO:0000256" key="6">
    <source>
        <dbReference type="ARBA" id="ARBA00022989"/>
    </source>
</evidence>
<protein>
    <recommendedName>
        <fullName evidence="8">Fringe-like glycosyltransferase domain-containing protein</fullName>
    </recommendedName>
</protein>
<evidence type="ECO:0000256" key="7">
    <source>
        <dbReference type="ARBA" id="ARBA00023136"/>
    </source>
</evidence>
<dbReference type="Gene3D" id="3.90.550.50">
    <property type="match status" value="1"/>
</dbReference>
<dbReference type="GO" id="GO:0016020">
    <property type="term" value="C:membrane"/>
    <property type="evidence" value="ECO:0007669"/>
    <property type="project" value="UniProtKB-SubCell"/>
</dbReference>
<keyword evidence="5" id="KW-0735">Signal-anchor</keyword>
<dbReference type="AlphaFoldDB" id="A0A815HWN3"/>
<accession>A0A815HWN3</accession>
<gene>
    <name evidence="9" type="ORF">RFH988_LOCUS32642</name>
</gene>
<dbReference type="Pfam" id="PF02434">
    <property type="entry name" value="Fringe"/>
    <property type="match status" value="1"/>
</dbReference>
<evidence type="ECO:0000256" key="2">
    <source>
        <dbReference type="ARBA" id="ARBA00022676"/>
    </source>
</evidence>
<evidence type="ECO:0000259" key="8">
    <source>
        <dbReference type="Pfam" id="PF02434"/>
    </source>
</evidence>
<dbReference type="Proteomes" id="UP000663882">
    <property type="component" value="Unassembled WGS sequence"/>
</dbReference>
<dbReference type="OrthoDB" id="419709at2759"/>